<dbReference type="Proteomes" id="UP001054945">
    <property type="component" value="Unassembled WGS sequence"/>
</dbReference>
<feature type="transmembrane region" description="Helical" evidence="1">
    <location>
        <begin position="20"/>
        <end position="40"/>
    </location>
</feature>
<keyword evidence="3" id="KW-1185">Reference proteome</keyword>
<name>A0AAV4WH32_CAEEX</name>
<protein>
    <recommendedName>
        <fullName evidence="4">Secreted protein</fullName>
    </recommendedName>
</protein>
<reference evidence="2 3" key="1">
    <citation type="submission" date="2021-06" db="EMBL/GenBank/DDBJ databases">
        <title>Caerostris extrusa draft genome.</title>
        <authorList>
            <person name="Kono N."/>
            <person name="Arakawa K."/>
        </authorList>
    </citation>
    <scope>NUCLEOTIDE SEQUENCE [LARGE SCALE GENOMIC DNA]</scope>
</reference>
<dbReference type="AlphaFoldDB" id="A0AAV4WH32"/>
<accession>A0AAV4WH32</accession>
<evidence type="ECO:0008006" key="4">
    <source>
        <dbReference type="Google" id="ProtNLM"/>
    </source>
</evidence>
<evidence type="ECO:0000256" key="1">
    <source>
        <dbReference type="SAM" id="Phobius"/>
    </source>
</evidence>
<evidence type="ECO:0000313" key="3">
    <source>
        <dbReference type="Proteomes" id="UP001054945"/>
    </source>
</evidence>
<evidence type="ECO:0000313" key="2">
    <source>
        <dbReference type="EMBL" id="GIY82176.1"/>
    </source>
</evidence>
<keyword evidence="1" id="KW-1133">Transmembrane helix</keyword>
<keyword evidence="1" id="KW-0812">Transmembrane</keyword>
<keyword evidence="1" id="KW-0472">Membrane</keyword>
<organism evidence="2 3">
    <name type="scientific">Caerostris extrusa</name>
    <name type="common">Bark spider</name>
    <name type="synonym">Caerostris bankana</name>
    <dbReference type="NCBI Taxonomy" id="172846"/>
    <lineage>
        <taxon>Eukaryota</taxon>
        <taxon>Metazoa</taxon>
        <taxon>Ecdysozoa</taxon>
        <taxon>Arthropoda</taxon>
        <taxon>Chelicerata</taxon>
        <taxon>Arachnida</taxon>
        <taxon>Araneae</taxon>
        <taxon>Araneomorphae</taxon>
        <taxon>Entelegynae</taxon>
        <taxon>Araneoidea</taxon>
        <taxon>Araneidae</taxon>
        <taxon>Caerostris</taxon>
    </lineage>
</organism>
<gene>
    <name evidence="2" type="ORF">CEXT_265921</name>
</gene>
<comment type="caution">
    <text evidence="2">The sequence shown here is derived from an EMBL/GenBank/DDBJ whole genome shotgun (WGS) entry which is preliminary data.</text>
</comment>
<proteinExistence type="predicted"/>
<dbReference type="EMBL" id="BPLR01016217">
    <property type="protein sequence ID" value="GIY82176.1"/>
    <property type="molecule type" value="Genomic_DNA"/>
</dbReference>
<sequence length="104" mass="12098">MQAATQICVVNISSSPLKRWAENVCAICFLLRLFVVYLFVSSSFTSPPPFFLEDVHPHNVRFGWRLRNAKQRRSAIYGHSFVHTENFYCDKSYNIRVCPFGFIC</sequence>